<evidence type="ECO:0000259" key="4">
    <source>
        <dbReference type="Pfam" id="PF03088"/>
    </source>
</evidence>
<reference evidence="6" key="1">
    <citation type="journal article" date="2019" name="Int. J. Syst. Evol. Microbiol.">
        <title>The Global Catalogue of Microorganisms (GCM) 10K type strain sequencing project: providing services to taxonomists for standard genome sequencing and annotation.</title>
        <authorList>
            <consortium name="The Broad Institute Genomics Platform"/>
            <consortium name="The Broad Institute Genome Sequencing Center for Infectious Disease"/>
            <person name="Wu L."/>
            <person name="Ma J."/>
        </authorList>
    </citation>
    <scope>NUCLEOTIDE SEQUENCE [LARGE SCALE GENOMIC DNA]</scope>
    <source>
        <strain evidence="6">JCM 11813</strain>
    </source>
</reference>
<protein>
    <submittedName>
        <fullName evidence="5">SMP-30/gluconolactonase/LRE family protein</fullName>
    </submittedName>
</protein>
<dbReference type="Proteomes" id="UP001499979">
    <property type="component" value="Unassembled WGS sequence"/>
</dbReference>
<comment type="caution">
    <text evidence="5">The sequence shown here is derived from an EMBL/GenBank/DDBJ whole genome shotgun (WGS) entry which is preliminary data.</text>
</comment>
<evidence type="ECO:0000256" key="2">
    <source>
        <dbReference type="ARBA" id="ARBA00022553"/>
    </source>
</evidence>
<feature type="domain" description="Strictosidine synthase conserved region" evidence="4">
    <location>
        <begin position="103"/>
        <end position="190"/>
    </location>
</feature>
<sequence length="309" mass="32947">MRDLTVIPVPGPGAEDVVVGSDGSVFTGTEDGSIFKVSPDGRRVDRVAHTGGRPLGIEIDPDGRLLVCDAHRGVLRVDPATGGVEAVADRLGSAPMMFCNNAAIASDGTVWFSDSSQRYGIERWKDDFVQDTRTGRLARLGADALSSGGGPEVVIEGLAFANGVALAADESYVAVAETGARTVVRWWLTGPQAGTRDFLADDLPGYPDNIARGSDGLIWVSIASPRDPVVERLQRAPRPLRKAVTRIPEPLQPKPKRTVRAQAYDDAGTLVHDVDLPGTSYHMVTGVREHDGRLWLGSLHESAIAVVDL</sequence>
<dbReference type="PANTHER" id="PTHR10426:SF88">
    <property type="entry name" value="ADIPOCYTE PLASMA MEMBRANE-ASSOCIATED PROTEIN HEMOMUCIN-RELATED"/>
    <property type="match status" value="1"/>
</dbReference>
<evidence type="ECO:0000313" key="6">
    <source>
        <dbReference type="Proteomes" id="UP001499979"/>
    </source>
</evidence>
<dbReference type="Pfam" id="PF03088">
    <property type="entry name" value="Str_synth"/>
    <property type="match status" value="1"/>
</dbReference>
<dbReference type="Gene3D" id="2.120.10.30">
    <property type="entry name" value="TolB, C-terminal domain"/>
    <property type="match status" value="1"/>
</dbReference>
<accession>A0ABP4F4W8</accession>
<dbReference type="InterPro" id="IPR018119">
    <property type="entry name" value="Strictosidine_synth_cons-reg"/>
</dbReference>
<dbReference type="InterPro" id="IPR011042">
    <property type="entry name" value="6-blade_b-propeller_TolB-like"/>
</dbReference>
<name>A0ABP4F4W8_9ACTN</name>
<dbReference type="PANTHER" id="PTHR10426">
    <property type="entry name" value="STRICTOSIDINE SYNTHASE-RELATED"/>
    <property type="match status" value="1"/>
</dbReference>
<comment type="similarity">
    <text evidence="1">Belongs to the strictosidine synthase family.</text>
</comment>
<gene>
    <name evidence="5" type="ORF">GCM10009606_27210</name>
</gene>
<evidence type="ECO:0000256" key="1">
    <source>
        <dbReference type="ARBA" id="ARBA00009191"/>
    </source>
</evidence>
<keyword evidence="6" id="KW-1185">Reference proteome</keyword>
<dbReference type="Pfam" id="PF20067">
    <property type="entry name" value="SSL_N"/>
    <property type="match status" value="1"/>
</dbReference>
<dbReference type="RefSeq" id="WP_343908117.1">
    <property type="nucleotide sequence ID" value="NZ_BAAAJE010000014.1"/>
</dbReference>
<keyword evidence="3" id="KW-0325">Glycoprotein</keyword>
<dbReference type="SUPFAM" id="SSF63829">
    <property type="entry name" value="Calcium-dependent phosphotriesterase"/>
    <property type="match status" value="1"/>
</dbReference>
<organism evidence="5 6">
    <name type="scientific">Nocardioides aquiterrae</name>
    <dbReference type="NCBI Taxonomy" id="203799"/>
    <lineage>
        <taxon>Bacteria</taxon>
        <taxon>Bacillati</taxon>
        <taxon>Actinomycetota</taxon>
        <taxon>Actinomycetes</taxon>
        <taxon>Propionibacteriales</taxon>
        <taxon>Nocardioidaceae</taxon>
        <taxon>Nocardioides</taxon>
    </lineage>
</organism>
<evidence type="ECO:0000256" key="3">
    <source>
        <dbReference type="ARBA" id="ARBA00023180"/>
    </source>
</evidence>
<proteinExistence type="inferred from homology"/>
<dbReference type="EMBL" id="BAAAJE010000014">
    <property type="protein sequence ID" value="GAA1146881.1"/>
    <property type="molecule type" value="Genomic_DNA"/>
</dbReference>
<keyword evidence="2" id="KW-0597">Phosphoprotein</keyword>
<evidence type="ECO:0000313" key="5">
    <source>
        <dbReference type="EMBL" id="GAA1146881.1"/>
    </source>
</evidence>